<organism evidence="1 2">
    <name type="scientific">Durio zibethinus</name>
    <name type="common">Durian</name>
    <dbReference type="NCBI Taxonomy" id="66656"/>
    <lineage>
        <taxon>Eukaryota</taxon>
        <taxon>Viridiplantae</taxon>
        <taxon>Streptophyta</taxon>
        <taxon>Embryophyta</taxon>
        <taxon>Tracheophyta</taxon>
        <taxon>Spermatophyta</taxon>
        <taxon>Magnoliopsida</taxon>
        <taxon>eudicotyledons</taxon>
        <taxon>Gunneridae</taxon>
        <taxon>Pentapetalae</taxon>
        <taxon>rosids</taxon>
        <taxon>malvids</taxon>
        <taxon>Malvales</taxon>
        <taxon>Malvaceae</taxon>
        <taxon>Helicteroideae</taxon>
        <taxon>Durio</taxon>
    </lineage>
</organism>
<dbReference type="Gene3D" id="3.40.50.150">
    <property type="entry name" value="Vaccinia Virus protein VP39"/>
    <property type="match status" value="1"/>
</dbReference>
<dbReference type="RefSeq" id="XP_022723080.1">
    <property type="nucleotide sequence ID" value="XM_022867345.1"/>
</dbReference>
<dbReference type="InterPro" id="IPR019410">
    <property type="entry name" value="Methyltransf_16"/>
</dbReference>
<evidence type="ECO:0000313" key="1">
    <source>
        <dbReference type="Proteomes" id="UP000515121"/>
    </source>
</evidence>
<evidence type="ECO:0000313" key="3">
    <source>
        <dbReference type="RefSeq" id="XP_022723080.1"/>
    </source>
</evidence>
<dbReference type="KEGG" id="dzi:111280157"/>
<name>A0A6P5X3Z1_DURZI</name>
<sequence>MRAPSLLAHCLPGLVPQDRGSQSMSTVSERDVHLPSPAVEIVPSKTAHPYKYAGDNVDLQGLKVFKGRVSVADIIGLTGSEVTSSKPDGFLKSWDSSIDLVNILKHEIRDGQLSFRGKRVLELGCGYGLPGIFACLKGACTVHFQDLSAETIRCTTIPNVLANLEQARDRQSRQPESPLTPSRQTLAPTVNFYAGDWEELPTLLSVVRNDVSEVTTGMSLSFSEEDFMDACSSQDGSIIAQEISSRRTRKLSGSRAWERASETDQGEGGYDVILMTEIPYSLPSLKKLYALIKKCLRPPYGVVYMATKKNYVGFNNAARHLRSLVDEEGIFGAHLIKEVTDTDIWKFFLK</sequence>
<accession>A0A6P5X3Z1</accession>
<dbReference type="InterPro" id="IPR029063">
    <property type="entry name" value="SAM-dependent_MTases_sf"/>
</dbReference>
<gene>
    <name evidence="2 3" type="primary">LOC111280157</name>
</gene>
<dbReference type="PANTHER" id="PTHR14614">
    <property type="entry name" value="HEPATOCELLULAR CARCINOMA-ASSOCIATED ANTIGEN"/>
    <property type="match status" value="1"/>
</dbReference>
<dbReference type="OrthoDB" id="1723750at2759"/>
<protein>
    <submittedName>
        <fullName evidence="2 3">Uncharacterized protein LOC111280157</fullName>
    </submittedName>
</protein>
<dbReference type="RefSeq" id="XP_022723079.1">
    <property type="nucleotide sequence ID" value="XM_022867344.1"/>
</dbReference>
<proteinExistence type="predicted"/>
<dbReference type="SUPFAM" id="SSF53335">
    <property type="entry name" value="S-adenosyl-L-methionine-dependent methyltransferases"/>
    <property type="match status" value="1"/>
</dbReference>
<dbReference type="GeneID" id="111280157"/>
<dbReference type="AlphaFoldDB" id="A0A6P5X3Z1"/>
<reference evidence="2 3" key="1">
    <citation type="submission" date="2025-04" db="UniProtKB">
        <authorList>
            <consortium name="RefSeq"/>
        </authorList>
    </citation>
    <scope>IDENTIFICATION</scope>
    <source>
        <tissue evidence="2 3">Fruit stalk</tissue>
    </source>
</reference>
<dbReference type="Proteomes" id="UP000515121">
    <property type="component" value="Unplaced"/>
</dbReference>
<keyword evidence="1" id="KW-1185">Reference proteome</keyword>
<evidence type="ECO:0000313" key="2">
    <source>
        <dbReference type="RefSeq" id="XP_022723079.1"/>
    </source>
</evidence>
<dbReference type="PANTHER" id="PTHR14614:SF43">
    <property type="entry name" value="OS04G0492400 PROTEIN"/>
    <property type="match status" value="1"/>
</dbReference>
<dbReference type="Pfam" id="PF10294">
    <property type="entry name" value="Methyltransf_16"/>
    <property type="match status" value="1"/>
</dbReference>